<evidence type="ECO:0000256" key="14">
    <source>
        <dbReference type="ARBA" id="ARBA00049244"/>
    </source>
</evidence>
<comment type="caution">
    <text evidence="16">The sequence shown here is derived from an EMBL/GenBank/DDBJ whole genome shotgun (WGS) entry which is preliminary data.</text>
</comment>
<evidence type="ECO:0000256" key="5">
    <source>
        <dbReference type="ARBA" id="ARBA00022759"/>
    </source>
</evidence>
<dbReference type="OrthoDB" id="7691805at2759"/>
<evidence type="ECO:0000256" key="2">
    <source>
        <dbReference type="ARBA" id="ARBA00022695"/>
    </source>
</evidence>
<keyword evidence="6" id="KW-0378">Hydrolase</keyword>
<evidence type="ECO:0000256" key="4">
    <source>
        <dbReference type="ARBA" id="ARBA00022723"/>
    </source>
</evidence>
<evidence type="ECO:0000256" key="6">
    <source>
        <dbReference type="ARBA" id="ARBA00022801"/>
    </source>
</evidence>
<accession>A0A9Q3J992</accession>
<gene>
    <name evidence="16" type="ORF">O181_097432</name>
</gene>
<evidence type="ECO:0000256" key="8">
    <source>
        <dbReference type="ARBA" id="ARBA00022884"/>
    </source>
</evidence>
<dbReference type="InterPro" id="IPR001584">
    <property type="entry name" value="Integrase_cat-core"/>
</dbReference>
<reference evidence="16" key="1">
    <citation type="submission" date="2021-03" db="EMBL/GenBank/DDBJ databases">
        <title>Draft genome sequence of rust myrtle Austropuccinia psidii MF-1, a brazilian biotype.</title>
        <authorList>
            <person name="Quecine M.C."/>
            <person name="Pachon D.M.R."/>
            <person name="Bonatelli M.L."/>
            <person name="Correr F.H."/>
            <person name="Franceschini L.M."/>
            <person name="Leite T.F."/>
            <person name="Margarido G.R.A."/>
            <person name="Almeida C.A."/>
            <person name="Ferrarezi J.A."/>
            <person name="Labate C.A."/>
        </authorList>
    </citation>
    <scope>NUCLEOTIDE SEQUENCE</scope>
    <source>
        <strain evidence="16">MF-1</strain>
    </source>
</reference>
<dbReference type="InterPro" id="IPR012337">
    <property type="entry name" value="RNaseH-like_sf"/>
</dbReference>
<evidence type="ECO:0000256" key="11">
    <source>
        <dbReference type="ARBA" id="ARBA00022932"/>
    </source>
</evidence>
<keyword evidence="17" id="KW-1185">Reference proteome</keyword>
<dbReference type="PROSITE" id="PS50994">
    <property type="entry name" value="INTEGRASE"/>
    <property type="match status" value="1"/>
</dbReference>
<dbReference type="GO" id="GO:0016787">
    <property type="term" value="F:hydrolase activity"/>
    <property type="evidence" value="ECO:0007669"/>
    <property type="project" value="UniProtKB-KW"/>
</dbReference>
<keyword evidence="11" id="KW-0808">Transferase</keyword>
<sequence>MPLNRETFKSKTIHYCSNGHHNPLASHPPEKCWKLRPKKCLERYQRDAKPNYTFAQALLTIDRTLRQGDVLNVVLETGASDHMFTTKVFFHLSTKQKTPPSPQAVIPPLSRQNLLTEMGYTTTKLLKQREETFSAFKEYKTWAENLHQRKIVKIVSDGGGEFINNGFKKYAKIEGIDHSISPPYTPEHNGVEERGNSSVLKKARCLMQQTKLADQFWAEAMYTATFLLNMAPKRDRISPYKKVVQPKAAGGKPQDVWMQGLGENSSNQRTIQV</sequence>
<keyword evidence="9" id="KW-0229">DNA integration</keyword>
<dbReference type="GO" id="GO:0003887">
    <property type="term" value="F:DNA-directed DNA polymerase activity"/>
    <property type="evidence" value="ECO:0007669"/>
    <property type="project" value="UniProtKB-KW"/>
</dbReference>
<feature type="domain" description="Integrase catalytic" evidence="15">
    <location>
        <begin position="46"/>
        <end position="261"/>
    </location>
</feature>
<protein>
    <recommendedName>
        <fullName evidence="15">Integrase catalytic domain-containing protein</fullName>
    </recommendedName>
</protein>
<dbReference type="GO" id="GO:0005634">
    <property type="term" value="C:nucleus"/>
    <property type="evidence" value="ECO:0007669"/>
    <property type="project" value="UniProtKB-ARBA"/>
</dbReference>
<evidence type="ECO:0000313" key="16">
    <source>
        <dbReference type="EMBL" id="MBW0557717.1"/>
    </source>
</evidence>
<dbReference type="Proteomes" id="UP000765509">
    <property type="component" value="Unassembled WGS sequence"/>
</dbReference>
<dbReference type="Gene3D" id="3.30.420.10">
    <property type="entry name" value="Ribonuclease H-like superfamily/Ribonuclease H"/>
    <property type="match status" value="1"/>
</dbReference>
<dbReference type="AlphaFoldDB" id="A0A9Q3J992"/>
<dbReference type="PANTHER" id="PTHR42648:SF11">
    <property type="entry name" value="TRANSPOSON TY4-P GAG-POL POLYPROTEIN"/>
    <property type="match status" value="1"/>
</dbReference>
<proteinExistence type="predicted"/>
<keyword evidence="2" id="KW-0548">Nucleotidyltransferase</keyword>
<comment type="catalytic activity">
    <reaction evidence="13">
        <text>DNA(n) + a 2'-deoxyribonucleoside 5'-triphosphate = DNA(n+1) + diphosphate</text>
        <dbReference type="Rhea" id="RHEA:22508"/>
        <dbReference type="Rhea" id="RHEA-COMP:17339"/>
        <dbReference type="Rhea" id="RHEA-COMP:17340"/>
        <dbReference type="ChEBI" id="CHEBI:33019"/>
        <dbReference type="ChEBI" id="CHEBI:61560"/>
        <dbReference type="ChEBI" id="CHEBI:173112"/>
        <dbReference type="EC" id="2.7.7.49"/>
    </reaction>
</comment>
<evidence type="ECO:0000256" key="12">
    <source>
        <dbReference type="ARBA" id="ARBA00023172"/>
    </source>
</evidence>
<dbReference type="PANTHER" id="PTHR42648">
    <property type="entry name" value="TRANSPOSASE, PUTATIVE-RELATED"/>
    <property type="match status" value="1"/>
</dbReference>
<keyword evidence="4" id="KW-0479">Metal-binding</keyword>
<dbReference type="GO" id="GO:0015074">
    <property type="term" value="P:DNA integration"/>
    <property type="evidence" value="ECO:0007669"/>
    <property type="project" value="UniProtKB-KW"/>
</dbReference>
<dbReference type="GO" id="GO:0003964">
    <property type="term" value="F:RNA-directed DNA polymerase activity"/>
    <property type="evidence" value="ECO:0007669"/>
    <property type="project" value="UniProtKB-KW"/>
</dbReference>
<keyword evidence="10" id="KW-0695">RNA-directed DNA polymerase</keyword>
<evidence type="ECO:0000256" key="10">
    <source>
        <dbReference type="ARBA" id="ARBA00022918"/>
    </source>
</evidence>
<dbReference type="SUPFAM" id="SSF53098">
    <property type="entry name" value="Ribonuclease H-like"/>
    <property type="match status" value="1"/>
</dbReference>
<keyword evidence="7" id="KW-0460">Magnesium</keyword>
<evidence type="ECO:0000256" key="1">
    <source>
        <dbReference type="ARBA" id="ARBA00022578"/>
    </source>
</evidence>
<evidence type="ECO:0000313" key="17">
    <source>
        <dbReference type="Proteomes" id="UP000765509"/>
    </source>
</evidence>
<dbReference type="GO" id="GO:0003723">
    <property type="term" value="F:RNA binding"/>
    <property type="evidence" value="ECO:0007669"/>
    <property type="project" value="UniProtKB-KW"/>
</dbReference>
<keyword evidence="1" id="KW-0815">Transposition</keyword>
<dbReference type="InterPro" id="IPR036397">
    <property type="entry name" value="RNaseH_sf"/>
</dbReference>
<keyword evidence="12" id="KW-0233">DNA recombination</keyword>
<comment type="catalytic activity">
    <reaction evidence="14">
        <text>DNA(n) + a 2'-deoxyribonucleoside 5'-triphosphate = DNA(n+1) + diphosphate</text>
        <dbReference type="Rhea" id="RHEA:22508"/>
        <dbReference type="Rhea" id="RHEA-COMP:17339"/>
        <dbReference type="Rhea" id="RHEA-COMP:17340"/>
        <dbReference type="ChEBI" id="CHEBI:33019"/>
        <dbReference type="ChEBI" id="CHEBI:61560"/>
        <dbReference type="ChEBI" id="CHEBI:173112"/>
        <dbReference type="EC" id="2.7.7.7"/>
    </reaction>
</comment>
<keyword evidence="3" id="KW-0540">Nuclease</keyword>
<dbReference type="GO" id="GO:0006310">
    <property type="term" value="P:DNA recombination"/>
    <property type="evidence" value="ECO:0007669"/>
    <property type="project" value="UniProtKB-KW"/>
</dbReference>
<dbReference type="EMBL" id="AVOT02065706">
    <property type="protein sequence ID" value="MBW0557717.1"/>
    <property type="molecule type" value="Genomic_DNA"/>
</dbReference>
<keyword evidence="8" id="KW-0694">RNA-binding</keyword>
<keyword evidence="5" id="KW-0255">Endonuclease</keyword>
<dbReference type="GO" id="GO:0032196">
    <property type="term" value="P:transposition"/>
    <property type="evidence" value="ECO:0007669"/>
    <property type="project" value="UniProtKB-KW"/>
</dbReference>
<name>A0A9Q3J992_9BASI</name>
<organism evidence="16 17">
    <name type="scientific">Austropuccinia psidii MF-1</name>
    <dbReference type="NCBI Taxonomy" id="1389203"/>
    <lineage>
        <taxon>Eukaryota</taxon>
        <taxon>Fungi</taxon>
        <taxon>Dikarya</taxon>
        <taxon>Basidiomycota</taxon>
        <taxon>Pucciniomycotina</taxon>
        <taxon>Pucciniomycetes</taxon>
        <taxon>Pucciniales</taxon>
        <taxon>Sphaerophragmiaceae</taxon>
        <taxon>Austropuccinia</taxon>
    </lineage>
</organism>
<dbReference type="GO" id="GO:0046872">
    <property type="term" value="F:metal ion binding"/>
    <property type="evidence" value="ECO:0007669"/>
    <property type="project" value="UniProtKB-KW"/>
</dbReference>
<evidence type="ECO:0000256" key="3">
    <source>
        <dbReference type="ARBA" id="ARBA00022722"/>
    </source>
</evidence>
<keyword evidence="11" id="KW-0239">DNA-directed DNA polymerase</keyword>
<evidence type="ECO:0000259" key="15">
    <source>
        <dbReference type="PROSITE" id="PS50994"/>
    </source>
</evidence>
<evidence type="ECO:0000256" key="13">
    <source>
        <dbReference type="ARBA" id="ARBA00048173"/>
    </source>
</evidence>
<dbReference type="GO" id="GO:0004519">
    <property type="term" value="F:endonuclease activity"/>
    <property type="evidence" value="ECO:0007669"/>
    <property type="project" value="UniProtKB-KW"/>
</dbReference>
<dbReference type="InterPro" id="IPR039537">
    <property type="entry name" value="Retrotran_Ty1/copia-like"/>
</dbReference>
<evidence type="ECO:0000256" key="9">
    <source>
        <dbReference type="ARBA" id="ARBA00022908"/>
    </source>
</evidence>
<evidence type="ECO:0000256" key="7">
    <source>
        <dbReference type="ARBA" id="ARBA00022842"/>
    </source>
</evidence>